<evidence type="ECO:0000256" key="1">
    <source>
        <dbReference type="SAM" id="SignalP"/>
    </source>
</evidence>
<keyword evidence="1" id="KW-0732">Signal</keyword>
<gene>
    <name evidence="2" type="ORF">HYFRA_00012641</name>
</gene>
<dbReference type="Proteomes" id="UP000696280">
    <property type="component" value="Unassembled WGS sequence"/>
</dbReference>
<reference evidence="2" key="1">
    <citation type="submission" date="2021-07" db="EMBL/GenBank/DDBJ databases">
        <authorList>
            <person name="Durling M."/>
        </authorList>
    </citation>
    <scope>NUCLEOTIDE SEQUENCE</scope>
</reference>
<organism evidence="2 3">
    <name type="scientific">Hymenoscyphus fraxineus</name>
    <dbReference type="NCBI Taxonomy" id="746836"/>
    <lineage>
        <taxon>Eukaryota</taxon>
        <taxon>Fungi</taxon>
        <taxon>Dikarya</taxon>
        <taxon>Ascomycota</taxon>
        <taxon>Pezizomycotina</taxon>
        <taxon>Leotiomycetes</taxon>
        <taxon>Helotiales</taxon>
        <taxon>Helotiaceae</taxon>
        <taxon>Hymenoscyphus</taxon>
    </lineage>
</organism>
<feature type="chain" id="PRO_5040273581" evidence="1">
    <location>
        <begin position="19"/>
        <end position="96"/>
    </location>
</feature>
<keyword evidence="3" id="KW-1185">Reference proteome</keyword>
<proteinExistence type="predicted"/>
<dbReference type="EMBL" id="CAJVRL010000094">
    <property type="protein sequence ID" value="CAG8959924.1"/>
    <property type="molecule type" value="Genomic_DNA"/>
</dbReference>
<protein>
    <submittedName>
        <fullName evidence="2">Uncharacterized protein</fullName>
    </submittedName>
</protein>
<sequence>MQFRNLLVLATLATGVYGAVNGAAYGRCVDQKGIGLPASTRKACDAIKTSRNNGCSDCITSAARCNSVGRNIVKNAWNQFCLDNGAAGGETDYIPG</sequence>
<accession>A0A9N9L5L9</accession>
<evidence type="ECO:0000313" key="3">
    <source>
        <dbReference type="Proteomes" id="UP000696280"/>
    </source>
</evidence>
<name>A0A9N9L5L9_9HELO</name>
<comment type="caution">
    <text evidence="2">The sequence shown here is derived from an EMBL/GenBank/DDBJ whole genome shotgun (WGS) entry which is preliminary data.</text>
</comment>
<feature type="signal peptide" evidence="1">
    <location>
        <begin position="1"/>
        <end position="18"/>
    </location>
</feature>
<dbReference type="AlphaFoldDB" id="A0A9N9L5L9"/>
<evidence type="ECO:0000313" key="2">
    <source>
        <dbReference type="EMBL" id="CAG8959924.1"/>
    </source>
</evidence>